<dbReference type="AlphaFoldDB" id="A0A0F4YIQ3"/>
<name>A0A0F4YIQ3_RASE3</name>
<organism evidence="1 2">
    <name type="scientific">Rasamsonia emersonii (strain ATCC 16479 / CBS 393.64 / IMI 116815)</name>
    <dbReference type="NCBI Taxonomy" id="1408163"/>
    <lineage>
        <taxon>Eukaryota</taxon>
        <taxon>Fungi</taxon>
        <taxon>Dikarya</taxon>
        <taxon>Ascomycota</taxon>
        <taxon>Pezizomycotina</taxon>
        <taxon>Eurotiomycetes</taxon>
        <taxon>Eurotiomycetidae</taxon>
        <taxon>Eurotiales</taxon>
        <taxon>Trichocomaceae</taxon>
        <taxon>Rasamsonia</taxon>
    </lineage>
</organism>
<evidence type="ECO:0000313" key="2">
    <source>
        <dbReference type="Proteomes" id="UP000053958"/>
    </source>
</evidence>
<protein>
    <submittedName>
        <fullName evidence="1">Uncharacterized protein</fullName>
    </submittedName>
</protein>
<dbReference type="GeneID" id="25320312"/>
<dbReference type="Proteomes" id="UP000053958">
    <property type="component" value="Unassembled WGS sequence"/>
</dbReference>
<accession>A0A0F4YIQ3</accession>
<dbReference type="EMBL" id="LASV01000514">
    <property type="protein sequence ID" value="KKA18005.1"/>
    <property type="molecule type" value="Genomic_DNA"/>
</dbReference>
<proteinExistence type="predicted"/>
<dbReference type="RefSeq" id="XP_013324617.1">
    <property type="nucleotide sequence ID" value="XM_013469163.1"/>
</dbReference>
<comment type="caution">
    <text evidence="1">The sequence shown here is derived from an EMBL/GenBank/DDBJ whole genome shotgun (WGS) entry which is preliminary data.</text>
</comment>
<reference evidence="1 2" key="1">
    <citation type="submission" date="2015-04" db="EMBL/GenBank/DDBJ databases">
        <authorList>
            <person name="Heijne W.H."/>
            <person name="Fedorova N.D."/>
            <person name="Nierman W.C."/>
            <person name="Vollebregt A.W."/>
            <person name="Zhao Z."/>
            <person name="Wu L."/>
            <person name="Kumar M."/>
            <person name="Stam H."/>
            <person name="van den Berg M.A."/>
            <person name="Pel H.J."/>
        </authorList>
    </citation>
    <scope>NUCLEOTIDE SEQUENCE [LARGE SCALE GENOMIC DNA]</scope>
    <source>
        <strain evidence="1 2">CBS 393.64</strain>
    </source>
</reference>
<sequence length="126" mass="14188">AENERYCIPRTERLRAPHAGGTCSDRFFRLDMEPQACNVQDETLTRNNHDRVQDSKSSYLRCKNEIAWQMVDPFTSAGLAQAQRMSDDSQAVRPSSCHGATPPFLLSAPQEPVSQPLCLVGRYTRC</sequence>
<evidence type="ECO:0000313" key="1">
    <source>
        <dbReference type="EMBL" id="KKA18005.1"/>
    </source>
</evidence>
<keyword evidence="2" id="KW-1185">Reference proteome</keyword>
<feature type="non-terminal residue" evidence="1">
    <location>
        <position position="1"/>
    </location>
</feature>
<gene>
    <name evidence="1" type="ORF">T310_8049</name>
</gene>